<evidence type="ECO:0000259" key="10">
    <source>
        <dbReference type="PROSITE" id="PS50010"/>
    </source>
</evidence>
<evidence type="ECO:0000256" key="1">
    <source>
        <dbReference type="ARBA" id="ARBA00004245"/>
    </source>
</evidence>
<dbReference type="InterPro" id="IPR000219">
    <property type="entry name" value="DH_dom"/>
</dbReference>
<dbReference type="GO" id="GO:0005856">
    <property type="term" value="C:cytoskeleton"/>
    <property type="evidence" value="ECO:0007669"/>
    <property type="project" value="UniProtKB-SubCell"/>
</dbReference>
<dbReference type="PROSITE" id="PS50178">
    <property type="entry name" value="ZF_FYVE"/>
    <property type="match status" value="1"/>
</dbReference>
<keyword evidence="6" id="KW-0862">Zinc</keyword>
<dbReference type="SMART" id="SM00064">
    <property type="entry name" value="FYVE"/>
    <property type="match status" value="1"/>
</dbReference>
<keyword evidence="2" id="KW-0963">Cytoplasm</keyword>
<dbReference type="InterPro" id="IPR011993">
    <property type="entry name" value="PH-like_dom_sf"/>
</dbReference>
<keyword evidence="4" id="KW-0479">Metal-binding</keyword>
<dbReference type="InterPro" id="IPR000306">
    <property type="entry name" value="Znf_FYVE"/>
</dbReference>
<dbReference type="Pfam" id="PF00621">
    <property type="entry name" value="RhoGEF"/>
    <property type="match status" value="1"/>
</dbReference>
<dbReference type="Pfam" id="PF01363">
    <property type="entry name" value="FYVE"/>
    <property type="match status" value="1"/>
</dbReference>
<keyword evidence="7" id="KW-0206">Cytoskeleton</keyword>
<dbReference type="InterPro" id="IPR051092">
    <property type="entry name" value="FYVE_RhoGEF_PH"/>
</dbReference>
<dbReference type="GO" id="GO:0005085">
    <property type="term" value="F:guanyl-nucleotide exchange factor activity"/>
    <property type="evidence" value="ECO:0007669"/>
    <property type="project" value="UniProtKB-KW"/>
</dbReference>
<evidence type="ECO:0000256" key="6">
    <source>
        <dbReference type="ARBA" id="ARBA00022833"/>
    </source>
</evidence>
<dbReference type="Gene3D" id="1.20.900.10">
    <property type="entry name" value="Dbl homology (DH) domain"/>
    <property type="match status" value="1"/>
</dbReference>
<feature type="domain" description="PH" evidence="9">
    <location>
        <begin position="483"/>
        <end position="581"/>
    </location>
</feature>
<comment type="subcellular location">
    <subcellularLocation>
        <location evidence="1">Cytoplasm</location>
        <location evidence="1">Cytoskeleton</location>
    </subcellularLocation>
</comment>
<dbReference type="EMBL" id="CH473957">
    <property type="protein sequence ID" value="EDL91384.1"/>
    <property type="molecule type" value="Genomic_DNA"/>
</dbReference>
<dbReference type="Proteomes" id="UP000234681">
    <property type="component" value="Chromosome 4"/>
</dbReference>
<dbReference type="Gene3D" id="2.30.29.30">
    <property type="entry name" value="Pleckstrin-homology domain (PH domain)/Phosphotyrosine-binding domain (PTB)"/>
    <property type="match status" value="2"/>
</dbReference>
<dbReference type="GO" id="GO:0008270">
    <property type="term" value="F:zinc ion binding"/>
    <property type="evidence" value="ECO:0007669"/>
    <property type="project" value="UniProtKB-KW"/>
</dbReference>
<dbReference type="PANTHER" id="PTHR12673">
    <property type="entry name" value="FACIOGENITAL DYSPLASIA PROTEIN"/>
    <property type="match status" value="1"/>
</dbReference>
<dbReference type="AlphaFoldDB" id="A6IBB6"/>
<dbReference type="PROSITE" id="PS50003">
    <property type="entry name" value="PH_DOMAIN"/>
    <property type="match status" value="2"/>
</dbReference>
<dbReference type="SUPFAM" id="SSF50729">
    <property type="entry name" value="PH domain-like"/>
    <property type="match status" value="2"/>
</dbReference>
<keyword evidence="3" id="KW-0344">Guanine-nucleotide releasing factor</keyword>
<dbReference type="SUPFAM" id="SSF48065">
    <property type="entry name" value="DBL homology domain (DH-domain)"/>
    <property type="match status" value="1"/>
</dbReference>
<reference evidence="13" key="1">
    <citation type="submission" date="2005-09" db="EMBL/GenBank/DDBJ databases">
        <authorList>
            <person name="Mural R.J."/>
            <person name="Li P.W."/>
            <person name="Adams M.D."/>
            <person name="Amanatides P.G."/>
            <person name="Baden-Tillson H."/>
            <person name="Barnstead M."/>
            <person name="Chin S.H."/>
            <person name="Dew I."/>
            <person name="Evans C.A."/>
            <person name="Ferriera S."/>
            <person name="Flanigan M."/>
            <person name="Fosler C."/>
            <person name="Glodek A."/>
            <person name="Gu Z."/>
            <person name="Holt R.A."/>
            <person name="Jennings D."/>
            <person name="Kraft C.L."/>
            <person name="Lu F."/>
            <person name="Nguyen T."/>
            <person name="Nusskern D.R."/>
            <person name="Pfannkoch C.M."/>
            <person name="Sitter C."/>
            <person name="Sutton G.G."/>
            <person name="Venter J.C."/>
            <person name="Wang Z."/>
            <person name="Woodage T."/>
            <person name="Zheng X.H."/>
            <person name="Zhong F."/>
        </authorList>
    </citation>
    <scope>NUCLEOTIDE SEQUENCE [LARGE SCALE GENOMIC DNA]</scope>
    <source>
        <strain>BN</strain>
        <strain evidence="13">Sprague-Dawley</strain>
    </source>
</reference>
<evidence type="ECO:0000256" key="8">
    <source>
        <dbReference type="PROSITE-ProRule" id="PRU00091"/>
    </source>
</evidence>
<accession>A6IBB6</accession>
<dbReference type="InterPro" id="IPR001849">
    <property type="entry name" value="PH_domain"/>
</dbReference>
<evidence type="ECO:0000256" key="3">
    <source>
        <dbReference type="ARBA" id="ARBA00022658"/>
    </source>
</evidence>
<evidence type="ECO:0000256" key="2">
    <source>
        <dbReference type="ARBA" id="ARBA00022490"/>
    </source>
</evidence>
<feature type="domain" description="DH" evidence="10">
    <location>
        <begin position="1"/>
        <end position="177"/>
    </location>
</feature>
<dbReference type="SMART" id="SM00325">
    <property type="entry name" value="RhoGEF"/>
    <property type="match status" value="1"/>
</dbReference>
<feature type="domain" description="FYVE-type" evidence="11">
    <location>
        <begin position="367"/>
        <end position="420"/>
    </location>
</feature>
<dbReference type="InterPro" id="IPR035899">
    <property type="entry name" value="DBL_dom_sf"/>
</dbReference>
<name>A6IBB6_RAT</name>
<feature type="domain" description="PH" evidence="9">
    <location>
        <begin position="206"/>
        <end position="326"/>
    </location>
</feature>
<evidence type="ECO:0000313" key="13">
    <source>
        <dbReference type="Proteomes" id="UP000234681"/>
    </source>
</evidence>
<evidence type="ECO:0000259" key="9">
    <source>
        <dbReference type="PROSITE" id="PS50003"/>
    </source>
</evidence>
<dbReference type="InterPro" id="IPR013083">
    <property type="entry name" value="Znf_RING/FYVE/PHD"/>
</dbReference>
<dbReference type="PROSITE" id="PS50010">
    <property type="entry name" value="DH_2"/>
    <property type="match status" value="1"/>
</dbReference>
<evidence type="ECO:0000256" key="4">
    <source>
        <dbReference type="ARBA" id="ARBA00022723"/>
    </source>
</evidence>
<dbReference type="SMART" id="SM00233">
    <property type="entry name" value="PH"/>
    <property type="match status" value="2"/>
</dbReference>
<dbReference type="Gene3D" id="3.30.40.10">
    <property type="entry name" value="Zinc/RING finger domain, C3HC4 (zinc finger)"/>
    <property type="match status" value="1"/>
</dbReference>
<evidence type="ECO:0000313" key="12">
    <source>
        <dbReference type="EMBL" id="EDL91384.1"/>
    </source>
</evidence>
<keyword evidence="5 8" id="KW-0863">Zinc-finger</keyword>
<dbReference type="PANTHER" id="PTHR12673:SF13">
    <property type="entry name" value="FYVE, RHOGEF AND PH DOMAIN-CONTAINING PROTEIN 5"/>
    <property type="match status" value="1"/>
</dbReference>
<dbReference type="Pfam" id="PF00169">
    <property type="entry name" value="PH"/>
    <property type="match status" value="1"/>
</dbReference>
<evidence type="ECO:0000256" key="7">
    <source>
        <dbReference type="ARBA" id="ARBA00023212"/>
    </source>
</evidence>
<evidence type="ECO:0000259" key="11">
    <source>
        <dbReference type="PROSITE" id="PS50178"/>
    </source>
</evidence>
<proteinExistence type="predicted"/>
<protein>
    <submittedName>
        <fullName evidence="12">FYVE, RhoGEF and PH domain containing 5 (Predicted), isoform CRA_a</fullName>
    </submittedName>
</protein>
<sequence>MLQHLSLDFHGAVLRALENVEQEGREPLAQEELRQGLRELPAICDLHQGILESLEQRLGDCGEGQQQVADIFLAREQEFEHHAAHILQFDRYLGLLAESCLLSPRLATTVREFEQQSSQGGGQSMKHRMLRVVQRLFQYQVLLTDYLNNLCPDSAEYDNTQSALNLISKVTDRANESMEQGENLQKLVHIEYSVRGQGDLLQPGREFLKEGTLMRVRGKSRHPRHLFLMNDTLLYTHPQKDGKYRLKSSLPVANMKVDIENQVSRPVMDKVPYALKIETPESCLTLSASKREGAEQSHGTPAHQACAYSSCAERDEWHYCLSRALPEDYKTQALAAFHHSVEIRERLGISLGERLPTLVPVTHAMMCMNCGCDFSLTVRRHHCHACGKIVCRNCSRNKYPLKCLKNRMAKVCDGCFRELKLRNGPVPGPIRERPVSMSFPLSSSRFSSGSTFSSVFQSISPSTFKKQKKVPSALAEVAASGEGSAISGYLSRCKSGKRRWKKLWLVIKGKVLYTYLASEDKVAMESIPLLGFTIAPEKEEGSSEVGPVFHLYHKKTLFYSFKAEDSSSAQRYQQQIAFYFLVCLAEKCRLALHCSMQAPGGPSTAAGLHVLSHET</sequence>
<evidence type="ECO:0000256" key="5">
    <source>
        <dbReference type="ARBA" id="ARBA00022771"/>
    </source>
</evidence>
<organism evidence="12 13">
    <name type="scientific">Rattus norvegicus</name>
    <name type="common">Rat</name>
    <dbReference type="NCBI Taxonomy" id="10116"/>
    <lineage>
        <taxon>Eukaryota</taxon>
        <taxon>Metazoa</taxon>
        <taxon>Chordata</taxon>
        <taxon>Craniata</taxon>
        <taxon>Vertebrata</taxon>
        <taxon>Euteleostomi</taxon>
        <taxon>Mammalia</taxon>
        <taxon>Eutheria</taxon>
        <taxon>Euarchontoglires</taxon>
        <taxon>Glires</taxon>
        <taxon>Rodentia</taxon>
        <taxon>Myomorpha</taxon>
        <taxon>Muroidea</taxon>
        <taxon>Muridae</taxon>
        <taxon>Murinae</taxon>
        <taxon>Rattus</taxon>
    </lineage>
</organism>
<dbReference type="InterPro" id="IPR017455">
    <property type="entry name" value="Znf_FYVE-rel"/>
</dbReference>
<gene>
    <name evidence="12" type="primary">Fgd5_predicted</name>
    <name evidence="12" type="ORF">rCG_55999</name>
</gene>